<feature type="compositionally biased region" description="Basic and acidic residues" evidence="3">
    <location>
        <begin position="129"/>
        <end position="138"/>
    </location>
</feature>
<evidence type="ECO:0000256" key="3">
    <source>
        <dbReference type="SAM" id="MobiDB-lite"/>
    </source>
</evidence>
<dbReference type="Pfam" id="PF15247">
    <property type="entry name" value="SLBP_RNA_bind"/>
    <property type="match status" value="1"/>
</dbReference>
<sequence length="281" mass="31332">MAGRVKDVTDNFMVEDTAPSRGPRKQQDAPMLESDPHRLAQRQKQIDLGKNTLGYQRYCNAKPREGRNKKQDPMTPDVYQMCSKRAFEGQVKKWRRQLHTWDPPEEGDVEPAAGPASNPPAPAAEPSDDFEHITHADAGKAASGARVSKNGQPLLLGAGGQPRRAPSAMRKRSYEETAAAAGNNENLQPQRNLKQDERAAPDAKLQRRRVESRAGPVKGAVVSAPNWTDQRFQDPELDYGASDDEDVDFDWQHVPRQLPGQYKSVYNNVAAQGWDEEEVQI</sequence>
<feature type="region of interest" description="Disordered" evidence="3">
    <location>
        <begin position="97"/>
        <end position="246"/>
    </location>
</feature>
<evidence type="ECO:0000256" key="2">
    <source>
        <dbReference type="ARBA" id="ARBA00022884"/>
    </source>
</evidence>
<feature type="domain" description="Histone RNA hairpin-binding protein RNA-binding" evidence="4">
    <location>
        <begin position="35"/>
        <end position="103"/>
    </location>
</feature>
<evidence type="ECO:0000313" key="6">
    <source>
        <dbReference type="Proteomes" id="UP001055712"/>
    </source>
</evidence>
<keyword evidence="6" id="KW-1185">Reference proteome</keyword>
<reference evidence="5" key="1">
    <citation type="journal article" date="2019" name="Plant J.">
        <title>Chlorella vulgaris genome assembly and annotation reveals the molecular basis for metabolic acclimation to high light conditions.</title>
        <authorList>
            <person name="Cecchin M."/>
            <person name="Marcolungo L."/>
            <person name="Rossato M."/>
            <person name="Girolomoni L."/>
            <person name="Cosentino E."/>
            <person name="Cuine S."/>
            <person name="Li-Beisson Y."/>
            <person name="Delledonne M."/>
            <person name="Ballottari M."/>
        </authorList>
    </citation>
    <scope>NUCLEOTIDE SEQUENCE</scope>
    <source>
        <strain evidence="5">211/11P</strain>
    </source>
</reference>
<reference evidence="5" key="2">
    <citation type="submission" date="2020-11" db="EMBL/GenBank/DDBJ databases">
        <authorList>
            <person name="Cecchin M."/>
            <person name="Marcolungo L."/>
            <person name="Rossato M."/>
            <person name="Girolomoni L."/>
            <person name="Cosentino E."/>
            <person name="Cuine S."/>
            <person name="Li-Beisson Y."/>
            <person name="Delledonne M."/>
            <person name="Ballottari M."/>
        </authorList>
    </citation>
    <scope>NUCLEOTIDE SEQUENCE</scope>
    <source>
        <strain evidence="5">211/11P</strain>
        <tissue evidence="5">Whole cell</tissue>
    </source>
</reference>
<dbReference type="OrthoDB" id="265795at2759"/>
<dbReference type="AlphaFoldDB" id="A0A9D4TEV1"/>
<feature type="compositionally biased region" description="Basic and acidic residues" evidence="3">
    <location>
        <begin position="193"/>
        <end position="212"/>
    </location>
</feature>
<dbReference type="Proteomes" id="UP001055712">
    <property type="component" value="Unassembled WGS sequence"/>
</dbReference>
<dbReference type="FunFam" id="1.10.8.1120:FF:000001">
    <property type="entry name" value="Histone RNA hairpin-binding protein-like"/>
    <property type="match status" value="1"/>
</dbReference>
<proteinExistence type="inferred from homology"/>
<dbReference type="GO" id="GO:0071207">
    <property type="term" value="F:histone pre-mRNA stem-loop binding"/>
    <property type="evidence" value="ECO:0007669"/>
    <property type="project" value="TreeGrafter"/>
</dbReference>
<dbReference type="Gene3D" id="1.10.8.1120">
    <property type="entry name" value="Histone RNA hairpin-binding protein RNA-binding domain"/>
    <property type="match status" value="1"/>
</dbReference>
<dbReference type="PANTHER" id="PTHR17408:SF0">
    <property type="entry name" value="HISTONE RNA HAIRPIN-BINDING PROTEIN"/>
    <property type="match status" value="1"/>
</dbReference>
<gene>
    <name evidence="5" type="ORF">D9Q98_009674</name>
</gene>
<evidence type="ECO:0000256" key="1">
    <source>
        <dbReference type="ARBA" id="ARBA00006151"/>
    </source>
</evidence>
<feature type="compositionally biased region" description="Low complexity" evidence="3">
    <location>
        <begin position="176"/>
        <end position="186"/>
    </location>
</feature>
<feature type="compositionally biased region" description="Low complexity" evidence="3">
    <location>
        <begin position="151"/>
        <end position="165"/>
    </location>
</feature>
<dbReference type="InterPro" id="IPR026502">
    <property type="entry name" value="SLBP1/SLBP2"/>
</dbReference>
<evidence type="ECO:0000313" key="5">
    <source>
        <dbReference type="EMBL" id="KAI3423838.1"/>
    </source>
</evidence>
<dbReference type="GO" id="GO:0051028">
    <property type="term" value="P:mRNA transport"/>
    <property type="evidence" value="ECO:0007669"/>
    <property type="project" value="TreeGrafter"/>
</dbReference>
<dbReference type="InterPro" id="IPR038294">
    <property type="entry name" value="SLBP_RNA_bind_sf"/>
</dbReference>
<feature type="compositionally biased region" description="Acidic residues" evidence="3">
    <location>
        <begin position="235"/>
        <end position="246"/>
    </location>
</feature>
<evidence type="ECO:0000259" key="4">
    <source>
        <dbReference type="Pfam" id="PF15247"/>
    </source>
</evidence>
<dbReference type="EMBL" id="SIDB01000014">
    <property type="protein sequence ID" value="KAI3423838.1"/>
    <property type="molecule type" value="Genomic_DNA"/>
</dbReference>
<dbReference type="InterPro" id="IPR029344">
    <property type="entry name" value="SLBP_RNA_bind"/>
</dbReference>
<accession>A0A9D4TEV1</accession>
<dbReference type="PANTHER" id="PTHR17408">
    <property type="entry name" value="HISTONE RNA HAIRPIN-BINDING PROTEIN"/>
    <property type="match status" value="1"/>
</dbReference>
<dbReference type="GO" id="GO:0006398">
    <property type="term" value="P:mRNA 3'-end processing by stem-loop binding and cleavage"/>
    <property type="evidence" value="ECO:0007669"/>
    <property type="project" value="TreeGrafter"/>
</dbReference>
<organism evidence="5 6">
    <name type="scientific">Chlorella vulgaris</name>
    <name type="common">Green alga</name>
    <dbReference type="NCBI Taxonomy" id="3077"/>
    <lineage>
        <taxon>Eukaryota</taxon>
        <taxon>Viridiplantae</taxon>
        <taxon>Chlorophyta</taxon>
        <taxon>core chlorophytes</taxon>
        <taxon>Trebouxiophyceae</taxon>
        <taxon>Chlorellales</taxon>
        <taxon>Chlorellaceae</taxon>
        <taxon>Chlorella clade</taxon>
        <taxon>Chlorella</taxon>
    </lineage>
</organism>
<dbReference type="GO" id="GO:0071204">
    <property type="term" value="C:histone pre-mRNA 3'end processing complex"/>
    <property type="evidence" value="ECO:0007669"/>
    <property type="project" value="TreeGrafter"/>
</dbReference>
<dbReference type="GO" id="GO:0003729">
    <property type="term" value="F:mRNA binding"/>
    <property type="evidence" value="ECO:0007669"/>
    <property type="project" value="InterPro"/>
</dbReference>
<dbReference type="GO" id="GO:0005737">
    <property type="term" value="C:cytoplasm"/>
    <property type="evidence" value="ECO:0007669"/>
    <property type="project" value="TreeGrafter"/>
</dbReference>
<feature type="region of interest" description="Disordered" evidence="3">
    <location>
        <begin position="1"/>
        <end position="51"/>
    </location>
</feature>
<name>A0A9D4TEV1_CHLVU</name>
<comment type="caution">
    <text evidence="5">The sequence shown here is derived from an EMBL/GenBank/DDBJ whole genome shotgun (WGS) entry which is preliminary data.</text>
</comment>
<protein>
    <recommendedName>
        <fullName evidence="4">Histone RNA hairpin-binding protein RNA-binding domain-containing protein</fullName>
    </recommendedName>
</protein>
<keyword evidence="2" id="KW-0694">RNA-binding</keyword>
<comment type="similarity">
    <text evidence="1">Belongs to the SLBP family.</text>
</comment>